<protein>
    <submittedName>
        <fullName evidence="1">Uncharacterized protein</fullName>
    </submittedName>
</protein>
<accession>A0ABU0TG16</accession>
<dbReference type="EMBL" id="JAUTAL010000001">
    <property type="protein sequence ID" value="MDQ1095901.1"/>
    <property type="molecule type" value="Genomic_DNA"/>
</dbReference>
<comment type="caution">
    <text evidence="1">The sequence shown here is derived from an EMBL/GenBank/DDBJ whole genome shotgun (WGS) entry which is preliminary data.</text>
</comment>
<name>A0ABU0TG16_9FLAO</name>
<sequence>MFTAFFVLAQVSKKIKIGHDFYILLRDPFVKFKNGHEKSRENRPIGSLMTVHFFRSQF</sequence>
<proteinExistence type="predicted"/>
<gene>
    <name evidence="1" type="ORF">QE404_001048</name>
</gene>
<evidence type="ECO:0000313" key="1">
    <source>
        <dbReference type="EMBL" id="MDQ1095901.1"/>
    </source>
</evidence>
<organism evidence="1 2">
    <name type="scientific">Chryseobacterium camelliae</name>
    <dbReference type="NCBI Taxonomy" id="1265445"/>
    <lineage>
        <taxon>Bacteria</taxon>
        <taxon>Pseudomonadati</taxon>
        <taxon>Bacteroidota</taxon>
        <taxon>Flavobacteriia</taxon>
        <taxon>Flavobacteriales</taxon>
        <taxon>Weeksellaceae</taxon>
        <taxon>Chryseobacterium group</taxon>
        <taxon>Chryseobacterium</taxon>
    </lineage>
</organism>
<reference evidence="1 2" key="1">
    <citation type="submission" date="2023-07" db="EMBL/GenBank/DDBJ databases">
        <title>Functional and genomic diversity of the sorghum phyllosphere microbiome.</title>
        <authorList>
            <person name="Shade A."/>
        </authorList>
    </citation>
    <scope>NUCLEOTIDE SEQUENCE [LARGE SCALE GENOMIC DNA]</scope>
    <source>
        <strain evidence="1 2">SORGH_AS_1064</strain>
    </source>
</reference>
<dbReference type="Proteomes" id="UP001225072">
    <property type="component" value="Unassembled WGS sequence"/>
</dbReference>
<evidence type="ECO:0000313" key="2">
    <source>
        <dbReference type="Proteomes" id="UP001225072"/>
    </source>
</evidence>
<keyword evidence="2" id="KW-1185">Reference proteome</keyword>